<dbReference type="InterPro" id="IPR053115">
    <property type="entry name" value="CDK_inhibitor"/>
</dbReference>
<protein>
    <submittedName>
        <fullName evidence="2">Uncharacterized protein</fullName>
    </submittedName>
</protein>
<dbReference type="Proteomes" id="UP001327560">
    <property type="component" value="Chromosome 7"/>
</dbReference>
<dbReference type="AlphaFoldDB" id="A0AAQ3QMG4"/>
<accession>A0AAQ3QMG4</accession>
<sequence length="147" mass="16150">MLSSSFYLTPSSHVPPPPLHLLRLEPLTPTPSLSQRLIKIMGLEVEATELPSLAPIRTSTTRKVLDKMPWETTSSEEEGAECVTPKSEEHVLKPALVCPPAPRKPRPAKRKLRDPPARGYFPVPCDLLSVFVPLPPSSSSSKKIRVG</sequence>
<reference evidence="2 3" key="1">
    <citation type="submission" date="2023-10" db="EMBL/GenBank/DDBJ databases">
        <title>Chromosome-scale genome assembly provides insights into flower coloration mechanisms of Canna indica.</title>
        <authorList>
            <person name="Li C."/>
        </authorList>
    </citation>
    <scope>NUCLEOTIDE SEQUENCE [LARGE SCALE GENOMIC DNA]</scope>
    <source>
        <tissue evidence="2">Flower</tissue>
    </source>
</reference>
<keyword evidence="3" id="KW-1185">Reference proteome</keyword>
<proteinExistence type="predicted"/>
<feature type="region of interest" description="Disordered" evidence="1">
    <location>
        <begin position="97"/>
        <end position="116"/>
    </location>
</feature>
<evidence type="ECO:0000313" key="3">
    <source>
        <dbReference type="Proteomes" id="UP001327560"/>
    </source>
</evidence>
<evidence type="ECO:0000256" key="1">
    <source>
        <dbReference type="SAM" id="MobiDB-lite"/>
    </source>
</evidence>
<gene>
    <name evidence="2" type="ORF">Cni_G22240</name>
</gene>
<evidence type="ECO:0000313" key="2">
    <source>
        <dbReference type="EMBL" id="WOL13470.1"/>
    </source>
</evidence>
<dbReference type="EMBL" id="CP136896">
    <property type="protein sequence ID" value="WOL13470.1"/>
    <property type="molecule type" value="Genomic_DNA"/>
</dbReference>
<dbReference type="PANTHER" id="PTHR35162:SF2">
    <property type="entry name" value="OS08G0516600 PROTEIN"/>
    <property type="match status" value="1"/>
</dbReference>
<feature type="compositionally biased region" description="Basic residues" evidence="1">
    <location>
        <begin position="103"/>
        <end position="112"/>
    </location>
</feature>
<organism evidence="2 3">
    <name type="scientific">Canna indica</name>
    <name type="common">Indian-shot</name>
    <dbReference type="NCBI Taxonomy" id="4628"/>
    <lineage>
        <taxon>Eukaryota</taxon>
        <taxon>Viridiplantae</taxon>
        <taxon>Streptophyta</taxon>
        <taxon>Embryophyta</taxon>
        <taxon>Tracheophyta</taxon>
        <taxon>Spermatophyta</taxon>
        <taxon>Magnoliopsida</taxon>
        <taxon>Liliopsida</taxon>
        <taxon>Zingiberales</taxon>
        <taxon>Cannaceae</taxon>
        <taxon>Canna</taxon>
    </lineage>
</organism>
<name>A0AAQ3QMG4_9LILI</name>
<dbReference type="PANTHER" id="PTHR35162">
    <property type="entry name" value="OS08G0516600 PROTEIN"/>
    <property type="match status" value="1"/>
</dbReference>